<dbReference type="Pfam" id="PF00067">
    <property type="entry name" value="p450"/>
    <property type="match status" value="1"/>
</dbReference>
<evidence type="ECO:0000256" key="8">
    <source>
        <dbReference type="PIRSR" id="PIRSR602403-1"/>
    </source>
</evidence>
<protein>
    <submittedName>
        <fullName evidence="11">Cytochrome P450 monooxygenase bsc2</fullName>
    </submittedName>
</protein>
<keyword evidence="4 8" id="KW-0479">Metal-binding</keyword>
<keyword evidence="12" id="KW-1185">Reference proteome</keyword>
<evidence type="ECO:0000256" key="2">
    <source>
        <dbReference type="ARBA" id="ARBA00010617"/>
    </source>
</evidence>
<dbReference type="InterPro" id="IPR017972">
    <property type="entry name" value="Cyt_P450_CS"/>
</dbReference>
<dbReference type="KEGG" id="ffu:CLAFUR5_13042"/>
<evidence type="ECO:0000256" key="3">
    <source>
        <dbReference type="ARBA" id="ARBA00022617"/>
    </source>
</evidence>
<evidence type="ECO:0000256" key="5">
    <source>
        <dbReference type="ARBA" id="ARBA00023002"/>
    </source>
</evidence>
<dbReference type="OrthoDB" id="1844152at2759"/>
<dbReference type="OMA" id="SETHIRH"/>
<dbReference type="AlphaFoldDB" id="A0A9Q8PIZ7"/>
<evidence type="ECO:0000313" key="12">
    <source>
        <dbReference type="Proteomes" id="UP000756132"/>
    </source>
</evidence>
<keyword evidence="10" id="KW-0472">Membrane</keyword>
<comment type="cofactor">
    <cofactor evidence="1 8">
        <name>heme</name>
        <dbReference type="ChEBI" id="CHEBI:30413"/>
    </cofactor>
</comment>
<dbReference type="GO" id="GO:0004497">
    <property type="term" value="F:monooxygenase activity"/>
    <property type="evidence" value="ECO:0007669"/>
    <property type="project" value="UniProtKB-KW"/>
</dbReference>
<dbReference type="PRINTS" id="PR00465">
    <property type="entry name" value="EP450IV"/>
</dbReference>
<dbReference type="GeneID" id="71992920"/>
<accession>A0A9Q8PIZ7</accession>
<keyword evidence="7 9" id="KW-0503">Monooxygenase</keyword>
<evidence type="ECO:0000256" key="10">
    <source>
        <dbReference type="SAM" id="Phobius"/>
    </source>
</evidence>
<keyword evidence="10" id="KW-1133">Transmembrane helix</keyword>
<comment type="similarity">
    <text evidence="2 9">Belongs to the cytochrome P450 family.</text>
</comment>
<reference evidence="11" key="2">
    <citation type="journal article" date="2022" name="Microb. Genom.">
        <title>A chromosome-scale genome assembly of the tomato pathogen Cladosporium fulvum reveals a compartmentalized genome architecture and the presence of a dispensable chromosome.</title>
        <authorList>
            <person name="Zaccaron A.Z."/>
            <person name="Chen L.H."/>
            <person name="Samaras A."/>
            <person name="Stergiopoulos I."/>
        </authorList>
    </citation>
    <scope>NUCLEOTIDE SEQUENCE</scope>
    <source>
        <strain evidence="11">Race5_Kim</strain>
    </source>
</reference>
<dbReference type="EMBL" id="CP090173">
    <property type="protein sequence ID" value="UJO23328.1"/>
    <property type="molecule type" value="Genomic_DNA"/>
</dbReference>
<keyword evidence="10" id="KW-0812">Transmembrane</keyword>
<name>A0A9Q8PIZ7_PASFU</name>
<evidence type="ECO:0000256" key="4">
    <source>
        <dbReference type="ARBA" id="ARBA00022723"/>
    </source>
</evidence>
<feature type="transmembrane region" description="Helical" evidence="10">
    <location>
        <begin position="58"/>
        <end position="76"/>
    </location>
</feature>
<evidence type="ECO:0000313" key="11">
    <source>
        <dbReference type="EMBL" id="UJO23328.1"/>
    </source>
</evidence>
<dbReference type="SUPFAM" id="SSF48264">
    <property type="entry name" value="Cytochrome P450"/>
    <property type="match status" value="1"/>
</dbReference>
<evidence type="ECO:0000256" key="1">
    <source>
        <dbReference type="ARBA" id="ARBA00001971"/>
    </source>
</evidence>
<evidence type="ECO:0000256" key="9">
    <source>
        <dbReference type="RuleBase" id="RU000461"/>
    </source>
</evidence>
<dbReference type="CDD" id="cd11041">
    <property type="entry name" value="CYP503A1-like"/>
    <property type="match status" value="1"/>
</dbReference>
<evidence type="ECO:0000256" key="6">
    <source>
        <dbReference type="ARBA" id="ARBA00023004"/>
    </source>
</evidence>
<dbReference type="InterPro" id="IPR002403">
    <property type="entry name" value="Cyt_P450_E_grp-IV"/>
</dbReference>
<reference evidence="11" key="1">
    <citation type="submission" date="2021-12" db="EMBL/GenBank/DDBJ databases">
        <authorList>
            <person name="Zaccaron A."/>
            <person name="Stergiopoulos I."/>
        </authorList>
    </citation>
    <scope>NUCLEOTIDE SEQUENCE</scope>
    <source>
        <strain evidence="11">Race5_Kim</strain>
    </source>
</reference>
<feature type="binding site" description="axial binding residue" evidence="8">
    <location>
        <position position="494"/>
    </location>
    <ligand>
        <name>heme</name>
        <dbReference type="ChEBI" id="CHEBI:30413"/>
    </ligand>
    <ligandPart>
        <name>Fe</name>
        <dbReference type="ChEBI" id="CHEBI:18248"/>
    </ligandPart>
</feature>
<dbReference type="PANTHER" id="PTHR46206:SF2">
    <property type="entry name" value="CYTOCHROME P450 MONOOXYGENASE AUSG-RELATED"/>
    <property type="match status" value="1"/>
</dbReference>
<dbReference type="InterPro" id="IPR001128">
    <property type="entry name" value="Cyt_P450"/>
</dbReference>
<keyword evidence="3 8" id="KW-0349">Heme</keyword>
<dbReference type="InterPro" id="IPR036396">
    <property type="entry name" value="Cyt_P450_sf"/>
</dbReference>
<proteinExistence type="inferred from homology"/>
<organism evidence="11 12">
    <name type="scientific">Passalora fulva</name>
    <name type="common">Tomato leaf mold</name>
    <name type="synonym">Cladosporium fulvum</name>
    <dbReference type="NCBI Taxonomy" id="5499"/>
    <lineage>
        <taxon>Eukaryota</taxon>
        <taxon>Fungi</taxon>
        <taxon>Dikarya</taxon>
        <taxon>Ascomycota</taxon>
        <taxon>Pezizomycotina</taxon>
        <taxon>Dothideomycetes</taxon>
        <taxon>Dothideomycetidae</taxon>
        <taxon>Mycosphaerellales</taxon>
        <taxon>Mycosphaerellaceae</taxon>
        <taxon>Fulvia</taxon>
    </lineage>
</organism>
<dbReference type="PANTHER" id="PTHR46206">
    <property type="entry name" value="CYTOCHROME P450"/>
    <property type="match status" value="1"/>
</dbReference>
<evidence type="ECO:0000256" key="7">
    <source>
        <dbReference type="ARBA" id="ARBA00023033"/>
    </source>
</evidence>
<sequence length="560" mass="63685">MLTRLTRHTLATATWQQTVIDEATVVGLPDQHPNTEQYFAMASETHIRHTLDAGSRSTLLQVIIAAVILALAYYLLTGDRPYAGIPVVKPQCKGLVAWLPAKYAFMLDSRALFQRGRKEHSGCFQIAAAGGYKVIIPTRFVEEVKSHPDLSFTEANAHDFFVKYPGFEGFDSDRAHELLMDMIKWKLTPSSDLITQGLIEETNDSYHVNMGEPVEWQTIPLRQQVCDTVARLSARIFLGQRFSRNPEWVQISKEYAINGFVSRTILHLFPKPLQPAASWVLPTTRKLRNSSRRVRQMIEPEVQRRQQDIQEAEQAGRKPEFDDSICWLLEVAKGRPCDHAAAQLSLSLASIHTTTEILSQTIVQLCDTPEFVPPLRQEVIDILREVGWGRTTLSRMRLMDSFLKETLRTRDTPATMLRMCTKPVTLSDGTKLPKGALLMVLNESARDPAVYDEPDKFDAYRYLRMRSKEGEENRHQFTSTSADNLGFSHGTHACPGRFFASNELKIALCFLLLKYDVRFVPGESRPKMMAFEQNHTMPPSVKVQIRRRQEEVNLLSPKAK</sequence>
<dbReference type="GO" id="GO:0005506">
    <property type="term" value="F:iron ion binding"/>
    <property type="evidence" value="ECO:0007669"/>
    <property type="project" value="InterPro"/>
</dbReference>
<dbReference type="PROSITE" id="PS00086">
    <property type="entry name" value="CYTOCHROME_P450"/>
    <property type="match status" value="1"/>
</dbReference>
<dbReference type="RefSeq" id="XP_047767694.1">
    <property type="nucleotide sequence ID" value="XM_047912190.1"/>
</dbReference>
<dbReference type="GO" id="GO:0020037">
    <property type="term" value="F:heme binding"/>
    <property type="evidence" value="ECO:0007669"/>
    <property type="project" value="InterPro"/>
</dbReference>
<gene>
    <name evidence="11" type="ORF">CLAFUR5_13042</name>
</gene>
<keyword evidence="6 8" id="KW-0408">Iron</keyword>
<keyword evidence="5 9" id="KW-0560">Oxidoreductase</keyword>
<dbReference type="GO" id="GO:0016705">
    <property type="term" value="F:oxidoreductase activity, acting on paired donors, with incorporation or reduction of molecular oxygen"/>
    <property type="evidence" value="ECO:0007669"/>
    <property type="project" value="InterPro"/>
</dbReference>
<dbReference type="Proteomes" id="UP000756132">
    <property type="component" value="Chromosome 11"/>
</dbReference>
<dbReference type="Gene3D" id="1.10.630.10">
    <property type="entry name" value="Cytochrome P450"/>
    <property type="match status" value="1"/>
</dbReference>